<proteinExistence type="predicted"/>
<evidence type="ECO:0000313" key="2">
    <source>
        <dbReference type="Proteomes" id="UP001234297"/>
    </source>
</evidence>
<dbReference type="Proteomes" id="UP001234297">
    <property type="component" value="Chromosome 3"/>
</dbReference>
<sequence>MYHILEELSKLCEEVVDPFDYCISSCKTAEEFEKCWKKLLIENDLEDHDWFDSLYDTRQKWVPAYLKHVFFAGISAEKQSQSMELFFEKYVSKNTTLLEFVLQFERYLAHRRHEEQKADLETQRSQPTLKTLFVLEKHIREIYTPTIFKKFQDELWKSTVYKLNCVEDNGEVRKYEVEKGDHKSKRTHVGHLEITRKKANCSCLRFEFEGIPCRHVLSVLRHAGVWYLPDHYILKRWARYPTKGFASNINGIKVLGGPSDSSKFRYNDLYCIANKCVTDGATSKRVYCVAKQWLNKCMIEVTKAKGEIK</sequence>
<reference evidence="1 2" key="1">
    <citation type="journal article" date="2022" name="Hortic Res">
        <title>A haplotype resolved chromosomal level avocado genome allows analysis of novel avocado genes.</title>
        <authorList>
            <person name="Nath O."/>
            <person name="Fletcher S.J."/>
            <person name="Hayward A."/>
            <person name="Shaw L.M."/>
            <person name="Masouleh A.K."/>
            <person name="Furtado A."/>
            <person name="Henry R.J."/>
            <person name="Mitter N."/>
        </authorList>
    </citation>
    <scope>NUCLEOTIDE SEQUENCE [LARGE SCALE GENOMIC DNA]</scope>
    <source>
        <strain evidence="2">cv. Hass</strain>
    </source>
</reference>
<keyword evidence="2" id="KW-1185">Reference proteome</keyword>
<dbReference type="EMBL" id="CM056811">
    <property type="protein sequence ID" value="KAJ8636575.1"/>
    <property type="molecule type" value="Genomic_DNA"/>
</dbReference>
<organism evidence="1 2">
    <name type="scientific">Persea americana</name>
    <name type="common">Avocado</name>
    <dbReference type="NCBI Taxonomy" id="3435"/>
    <lineage>
        <taxon>Eukaryota</taxon>
        <taxon>Viridiplantae</taxon>
        <taxon>Streptophyta</taxon>
        <taxon>Embryophyta</taxon>
        <taxon>Tracheophyta</taxon>
        <taxon>Spermatophyta</taxon>
        <taxon>Magnoliopsida</taxon>
        <taxon>Magnoliidae</taxon>
        <taxon>Laurales</taxon>
        <taxon>Lauraceae</taxon>
        <taxon>Persea</taxon>
    </lineage>
</organism>
<name>A0ACC2LTA1_PERAE</name>
<comment type="caution">
    <text evidence="1">The sequence shown here is derived from an EMBL/GenBank/DDBJ whole genome shotgun (WGS) entry which is preliminary data.</text>
</comment>
<gene>
    <name evidence="1" type="ORF">MRB53_010842</name>
</gene>
<evidence type="ECO:0000313" key="1">
    <source>
        <dbReference type="EMBL" id="KAJ8636575.1"/>
    </source>
</evidence>
<protein>
    <submittedName>
        <fullName evidence="1">Uncharacterized protein</fullName>
    </submittedName>
</protein>
<accession>A0ACC2LTA1</accession>